<gene>
    <name evidence="1" type="ORF">WL1483_3488</name>
</gene>
<proteinExistence type="predicted"/>
<dbReference type="AlphaFoldDB" id="A0A0S2SME1"/>
<name>A0A0S2SME1_9GAMM</name>
<dbReference type="RefSeq" id="WP_060587523.1">
    <property type="nucleotide sequence ID" value="NZ_CP013067.1"/>
</dbReference>
<reference evidence="2" key="1">
    <citation type="submission" date="2015-10" db="EMBL/GenBank/DDBJ databases">
        <title>Complete Genome Sequence of Aeromonas schubertii strain WL1483.</title>
        <authorList>
            <person name="Liu L."/>
        </authorList>
    </citation>
    <scope>NUCLEOTIDE SEQUENCE [LARGE SCALE GENOMIC DNA]</scope>
    <source>
        <strain evidence="2">WL1483</strain>
    </source>
</reference>
<reference evidence="1 2" key="2">
    <citation type="journal article" date="2016" name="Genome Announc.">
        <title>Complete Genome Sequence of the Highly Virulent Aeromonas schubertii Strain WL1483, Isolated from Diseased Snakehead Fish (Channa argus) in China.</title>
        <authorList>
            <person name="Liu L."/>
            <person name="Li N."/>
            <person name="Zhang D."/>
            <person name="Fu X."/>
            <person name="Shi C."/>
            <person name="Lin Q."/>
            <person name="Hao G."/>
        </authorList>
    </citation>
    <scope>NUCLEOTIDE SEQUENCE [LARGE SCALE GENOMIC DNA]</scope>
    <source>
        <strain evidence="1 2">WL1483</strain>
    </source>
</reference>
<organism evidence="1 2">
    <name type="scientific">Aeromonas schubertii</name>
    <dbReference type="NCBI Taxonomy" id="652"/>
    <lineage>
        <taxon>Bacteria</taxon>
        <taxon>Pseudomonadati</taxon>
        <taxon>Pseudomonadota</taxon>
        <taxon>Gammaproteobacteria</taxon>
        <taxon>Aeromonadales</taxon>
        <taxon>Aeromonadaceae</taxon>
        <taxon>Aeromonas</taxon>
    </lineage>
</organism>
<dbReference type="Proteomes" id="UP000058114">
    <property type="component" value="Chromosome"/>
</dbReference>
<dbReference type="PATRIC" id="fig|652.5.peg.3849"/>
<dbReference type="EMBL" id="CP013067">
    <property type="protein sequence ID" value="ALP42907.1"/>
    <property type="molecule type" value="Genomic_DNA"/>
</dbReference>
<evidence type="ECO:0000313" key="1">
    <source>
        <dbReference type="EMBL" id="ALP42907.1"/>
    </source>
</evidence>
<evidence type="ECO:0000313" key="2">
    <source>
        <dbReference type="Proteomes" id="UP000058114"/>
    </source>
</evidence>
<accession>A0A0S2SME1</accession>
<dbReference type="KEGG" id="asr:WL1483_3488"/>
<sequence>MSWRQTTLAVPPSLVDVCSQTSGVLDAIPAEQEQALQRLTALGERAGWRRHPLGALAQPHSMLRAQWEAWLAQGWALTVTPFQHRVALRPGTLSAPNAIKALIAKLRDQDDPLRPSGPLFAIGWMVAARSHDELASRLQPLCQALPLPDWCAVLRRLQAQNDPMQQPKTPTSPHWSPRQPLIWDPLRQARRVSGSVLGTIESLASDAATPLAKLARLAEKKAAHLAQEQAVITDLQAAIAGTLWRWQGHGEVESLASELERSLPDDHTSCATVASLLLSPAPLTFWQELTP</sequence>
<protein>
    <submittedName>
        <fullName evidence="1">Uncharacterized protein</fullName>
    </submittedName>
</protein>